<dbReference type="InterPro" id="IPR005715">
    <property type="entry name" value="Glu_5kinase/COase_Synthase"/>
</dbReference>
<gene>
    <name evidence="8 10" type="primary">proB</name>
    <name evidence="10" type="ORF">H9847_04855</name>
</gene>
<dbReference type="GO" id="GO:0005829">
    <property type="term" value="C:cytosol"/>
    <property type="evidence" value="ECO:0007669"/>
    <property type="project" value="TreeGrafter"/>
</dbReference>
<evidence type="ECO:0000256" key="7">
    <source>
        <dbReference type="ARBA" id="ARBA00022840"/>
    </source>
</evidence>
<dbReference type="PROSITE" id="PS00902">
    <property type="entry name" value="GLUTAMATE_5_KINASE"/>
    <property type="match status" value="1"/>
</dbReference>
<dbReference type="InterPro" id="IPR011529">
    <property type="entry name" value="Glu_5kinase"/>
</dbReference>
<evidence type="ECO:0000256" key="8">
    <source>
        <dbReference type="HAMAP-Rule" id="MF_00456"/>
    </source>
</evidence>
<dbReference type="Gene3D" id="3.40.1160.10">
    <property type="entry name" value="Acetylglutamate kinase-like"/>
    <property type="match status" value="1"/>
</dbReference>
<feature type="binding site" evidence="8">
    <location>
        <begin position="238"/>
        <end position="244"/>
    </location>
    <ligand>
        <name>ATP</name>
        <dbReference type="ChEBI" id="CHEBI:30616"/>
    </ligand>
</feature>
<dbReference type="GO" id="GO:0004349">
    <property type="term" value="F:glutamate 5-kinase activity"/>
    <property type="evidence" value="ECO:0007669"/>
    <property type="project" value="UniProtKB-UniRule"/>
</dbReference>
<comment type="function">
    <text evidence="8">Catalyzes the transfer of a phosphate group to glutamate to form L-glutamate 5-phosphate.</text>
</comment>
<dbReference type="EC" id="2.7.2.11" evidence="8"/>
<dbReference type="PANTHER" id="PTHR43654">
    <property type="entry name" value="GLUTAMATE 5-KINASE"/>
    <property type="match status" value="1"/>
</dbReference>
<evidence type="ECO:0000256" key="3">
    <source>
        <dbReference type="ARBA" id="ARBA00022650"/>
    </source>
</evidence>
<evidence type="ECO:0000256" key="4">
    <source>
        <dbReference type="ARBA" id="ARBA00022679"/>
    </source>
</evidence>
<evidence type="ECO:0000259" key="9">
    <source>
        <dbReference type="SMART" id="SM00359"/>
    </source>
</evidence>
<dbReference type="SUPFAM" id="SSF88697">
    <property type="entry name" value="PUA domain-like"/>
    <property type="match status" value="1"/>
</dbReference>
<dbReference type="PANTHER" id="PTHR43654:SF1">
    <property type="entry name" value="ISOPENTENYL PHOSPHATE KINASE"/>
    <property type="match status" value="1"/>
</dbReference>
<keyword evidence="5 8" id="KW-0547">Nucleotide-binding</keyword>
<comment type="caution">
    <text evidence="10">The sequence shown here is derived from an EMBL/GenBank/DDBJ whole genome shotgun (WGS) entry which is preliminary data.</text>
</comment>
<feature type="binding site" evidence="8">
    <location>
        <begin position="196"/>
        <end position="197"/>
    </location>
    <ligand>
        <name>ATP</name>
        <dbReference type="ChEBI" id="CHEBI:30616"/>
    </ligand>
</feature>
<dbReference type="Pfam" id="PF01472">
    <property type="entry name" value="PUA"/>
    <property type="match status" value="1"/>
</dbReference>
<accession>A0A948TG21</accession>
<comment type="subcellular location">
    <subcellularLocation>
        <location evidence="8">Cytoplasm</location>
    </subcellularLocation>
</comment>
<dbReference type="Pfam" id="PF00696">
    <property type="entry name" value="AA_kinase"/>
    <property type="match status" value="1"/>
</dbReference>
<evidence type="ECO:0000256" key="1">
    <source>
        <dbReference type="ARBA" id="ARBA00022490"/>
    </source>
</evidence>
<dbReference type="Proteomes" id="UP000733611">
    <property type="component" value="Unassembled WGS sequence"/>
</dbReference>
<dbReference type="GO" id="GO:0003723">
    <property type="term" value="F:RNA binding"/>
    <property type="evidence" value="ECO:0007669"/>
    <property type="project" value="InterPro"/>
</dbReference>
<evidence type="ECO:0000313" key="11">
    <source>
        <dbReference type="Proteomes" id="UP000733611"/>
    </source>
</evidence>
<feature type="binding site" evidence="8">
    <location>
        <position position="36"/>
    </location>
    <ligand>
        <name>ATP</name>
        <dbReference type="ChEBI" id="CHEBI:30616"/>
    </ligand>
</feature>
<evidence type="ECO:0000256" key="6">
    <source>
        <dbReference type="ARBA" id="ARBA00022777"/>
    </source>
</evidence>
<reference evidence="10" key="2">
    <citation type="submission" date="2021-04" db="EMBL/GenBank/DDBJ databases">
        <authorList>
            <person name="Gilroy R."/>
        </authorList>
    </citation>
    <scope>NUCLEOTIDE SEQUENCE</scope>
    <source>
        <strain evidence="10">378</strain>
    </source>
</reference>
<dbReference type="AlphaFoldDB" id="A0A948TG21"/>
<feature type="binding site" evidence="8">
    <location>
        <position position="176"/>
    </location>
    <ligand>
        <name>substrate</name>
    </ligand>
</feature>
<dbReference type="InterPro" id="IPR002478">
    <property type="entry name" value="PUA"/>
</dbReference>
<comment type="similarity">
    <text evidence="8">Belongs to the glutamate 5-kinase family.</text>
</comment>
<dbReference type="GO" id="GO:0005524">
    <property type="term" value="F:ATP binding"/>
    <property type="evidence" value="ECO:0007669"/>
    <property type="project" value="UniProtKB-KW"/>
</dbReference>
<dbReference type="EMBL" id="JAHLFE010000095">
    <property type="protein sequence ID" value="MBU3844186.1"/>
    <property type="molecule type" value="Genomic_DNA"/>
</dbReference>
<evidence type="ECO:0000313" key="10">
    <source>
        <dbReference type="EMBL" id="MBU3844186.1"/>
    </source>
</evidence>
<feature type="domain" description="PUA" evidence="9">
    <location>
        <begin position="306"/>
        <end position="389"/>
    </location>
</feature>
<dbReference type="SUPFAM" id="SSF53633">
    <property type="entry name" value="Carbamate kinase-like"/>
    <property type="match status" value="1"/>
</dbReference>
<dbReference type="HAMAP" id="MF_00456">
    <property type="entry name" value="ProB"/>
    <property type="match status" value="1"/>
</dbReference>
<dbReference type="Gene3D" id="2.30.130.10">
    <property type="entry name" value="PUA domain"/>
    <property type="match status" value="1"/>
</dbReference>
<feature type="binding site" evidence="8">
    <location>
        <position position="76"/>
    </location>
    <ligand>
        <name>substrate</name>
    </ligand>
</feature>
<dbReference type="InterPro" id="IPR036393">
    <property type="entry name" value="AceGlu_kinase-like_sf"/>
</dbReference>
<dbReference type="InterPro" id="IPR001057">
    <property type="entry name" value="Glu/AcGlu_kinase"/>
</dbReference>
<feature type="binding site" evidence="8">
    <location>
        <position position="164"/>
    </location>
    <ligand>
        <name>substrate</name>
    </ligand>
</feature>
<name>A0A948TG21_9GAMM</name>
<keyword evidence="4 8" id="KW-0808">Transferase</keyword>
<dbReference type="CDD" id="cd04242">
    <property type="entry name" value="AAK_G5K_ProB"/>
    <property type="match status" value="1"/>
</dbReference>
<keyword evidence="6 8" id="KW-0418">Kinase</keyword>
<dbReference type="NCBIfam" id="TIGR01027">
    <property type="entry name" value="proB"/>
    <property type="match status" value="1"/>
</dbReference>
<sequence>MAAQQTSAPTVSAVASINTTAEQRQLDSHPQSIVVKVGSSTLTAGKTELNRAHMLEIVRTIALMMAQGHRVTLVSSGAMAAGRELMRNAAPLPPLLSSKRLLASVGQSRITEVWEDLFAIYNIHIGQLLLTRSDLENRERYLNARDTLFALLDNGIVPVINENDALATADIKIGDNDTLAAITATALGADKLILLTDQKGLYDDNPRTNPDAKLIREVTKIDERIVRLAGGSGTSLGTGGMATKVKAASIATQGGVEMIIASGQNPSLMLDLIHNRGEGTFFRTGNGGKTMERRKLWLSATTLPAGKLVVDAGAHKALVERGSSLLPSGIKDVQGDFLRGAVVEIVNEEGKVIGKGIVRYNSNECMLIQGCQSHEIESKLGFSNGVAVHRNDLVLS</sequence>
<dbReference type="PIRSF" id="PIRSF000729">
    <property type="entry name" value="GK"/>
    <property type="match status" value="1"/>
</dbReference>
<keyword evidence="1 8" id="KW-0963">Cytoplasm</keyword>
<proteinExistence type="inferred from homology"/>
<evidence type="ECO:0000256" key="5">
    <source>
        <dbReference type="ARBA" id="ARBA00022741"/>
    </source>
</evidence>
<dbReference type="CDD" id="cd21157">
    <property type="entry name" value="PUA_G5K"/>
    <property type="match status" value="1"/>
</dbReference>
<reference evidence="10" key="1">
    <citation type="journal article" date="2021" name="PeerJ">
        <title>Extensive microbial diversity within the chicken gut microbiome revealed by metagenomics and culture.</title>
        <authorList>
            <person name="Gilroy R."/>
            <person name="Ravi A."/>
            <person name="Getino M."/>
            <person name="Pursley I."/>
            <person name="Horton D.L."/>
            <person name="Alikhan N.F."/>
            <person name="Baker D."/>
            <person name="Gharbi K."/>
            <person name="Hall N."/>
            <person name="Watson M."/>
            <person name="Adriaenssens E.M."/>
            <person name="Foster-Nyarko E."/>
            <person name="Jarju S."/>
            <person name="Secka A."/>
            <person name="Antonio M."/>
            <person name="Oren A."/>
            <person name="Chaudhuri R.R."/>
            <person name="La Ragione R."/>
            <person name="Hildebrand F."/>
            <person name="Pallen M.J."/>
        </authorList>
    </citation>
    <scope>NUCLEOTIDE SEQUENCE</scope>
    <source>
        <strain evidence="10">378</strain>
    </source>
</reference>
<dbReference type="InterPro" id="IPR001048">
    <property type="entry name" value="Asp/Glu/Uridylate_kinase"/>
</dbReference>
<comment type="pathway">
    <text evidence="8">Amino-acid biosynthesis; L-proline biosynthesis; L-glutamate 5-semialdehyde from L-glutamate: step 1/2.</text>
</comment>
<comment type="catalytic activity">
    <reaction evidence="8">
        <text>L-glutamate + ATP = L-glutamyl 5-phosphate + ADP</text>
        <dbReference type="Rhea" id="RHEA:14877"/>
        <dbReference type="ChEBI" id="CHEBI:29985"/>
        <dbReference type="ChEBI" id="CHEBI:30616"/>
        <dbReference type="ChEBI" id="CHEBI:58274"/>
        <dbReference type="ChEBI" id="CHEBI:456216"/>
        <dbReference type="EC" id="2.7.2.11"/>
    </reaction>
</comment>
<keyword evidence="2 8" id="KW-0028">Amino-acid biosynthesis</keyword>
<protein>
    <recommendedName>
        <fullName evidence="8">Glutamate 5-kinase</fullName>
        <ecNumber evidence="8">2.7.2.11</ecNumber>
    </recommendedName>
    <alternativeName>
        <fullName evidence="8">Gamma-glutamyl kinase</fullName>
        <shortName evidence="8">GK</shortName>
    </alternativeName>
</protein>
<dbReference type="FunFam" id="3.40.1160.10:FF:000006">
    <property type="entry name" value="Glutamate 5-kinase"/>
    <property type="match status" value="1"/>
</dbReference>
<organism evidence="10 11">
    <name type="scientific">Candidatus Anaerobiospirillum pullicola</name>
    <dbReference type="NCBI Taxonomy" id="2838451"/>
    <lineage>
        <taxon>Bacteria</taxon>
        <taxon>Pseudomonadati</taxon>
        <taxon>Pseudomonadota</taxon>
        <taxon>Gammaproteobacteria</taxon>
        <taxon>Aeromonadales</taxon>
        <taxon>Succinivibrionaceae</taxon>
        <taxon>Anaerobiospirillum</taxon>
    </lineage>
</organism>
<dbReference type="InterPro" id="IPR019797">
    <property type="entry name" value="Glutamate_5-kinase_CS"/>
</dbReference>
<dbReference type="InterPro" id="IPR041739">
    <property type="entry name" value="G5K_ProB"/>
</dbReference>
<keyword evidence="3 8" id="KW-0641">Proline biosynthesis</keyword>
<evidence type="ECO:0000256" key="2">
    <source>
        <dbReference type="ARBA" id="ARBA00022605"/>
    </source>
</evidence>
<dbReference type="PROSITE" id="PS50890">
    <property type="entry name" value="PUA"/>
    <property type="match status" value="1"/>
</dbReference>
<dbReference type="InterPro" id="IPR036974">
    <property type="entry name" value="PUA_sf"/>
</dbReference>
<dbReference type="SMART" id="SM00359">
    <property type="entry name" value="PUA"/>
    <property type="match status" value="1"/>
</dbReference>
<dbReference type="PRINTS" id="PR00474">
    <property type="entry name" value="GLU5KINASE"/>
</dbReference>
<dbReference type="GO" id="GO:0055129">
    <property type="term" value="P:L-proline biosynthetic process"/>
    <property type="evidence" value="ECO:0007669"/>
    <property type="project" value="UniProtKB-UniRule"/>
</dbReference>
<keyword evidence="7 8" id="KW-0067">ATP-binding</keyword>
<dbReference type="InterPro" id="IPR015947">
    <property type="entry name" value="PUA-like_sf"/>
</dbReference>